<dbReference type="AlphaFoldDB" id="A0AAW9D277"/>
<dbReference type="EMBL" id="QXCT01000002">
    <property type="protein sequence ID" value="MDW9256201.1"/>
    <property type="molecule type" value="Genomic_DNA"/>
</dbReference>
<sequence length="37" mass="4392">MQEQVTKLVHERKALPRFPKLFLHNNNRAFSIINAET</sequence>
<dbReference type="Proteomes" id="UP001272137">
    <property type="component" value="Unassembled WGS sequence"/>
</dbReference>
<gene>
    <name evidence="1" type="ORF">C7S16_3692</name>
</gene>
<proteinExistence type="predicted"/>
<comment type="caution">
    <text evidence="1">The sequence shown here is derived from an EMBL/GenBank/DDBJ whole genome shotgun (WGS) entry which is preliminary data.</text>
</comment>
<evidence type="ECO:0000313" key="2">
    <source>
        <dbReference type="Proteomes" id="UP001272137"/>
    </source>
</evidence>
<accession>A0AAW9D277</accession>
<reference evidence="1" key="1">
    <citation type="submission" date="2018-08" db="EMBL/GenBank/DDBJ databases">
        <title>Identification of Burkholderia cepacia strains that express a Burkholderia pseudomallei-like capsular polysaccharide.</title>
        <authorList>
            <person name="Burtnick M.N."/>
            <person name="Vongsouvath M."/>
            <person name="Newton P."/>
            <person name="Wuthiekanun V."/>
            <person name="Limmathurotsakul D."/>
            <person name="Brett P.J."/>
            <person name="Chantratita N."/>
            <person name="Dance D.A."/>
        </authorList>
    </citation>
    <scope>NUCLEOTIDE SEQUENCE</scope>
    <source>
        <strain evidence="1">SBXCC001</strain>
    </source>
</reference>
<evidence type="ECO:0000313" key="1">
    <source>
        <dbReference type="EMBL" id="MDW9256201.1"/>
    </source>
</evidence>
<protein>
    <submittedName>
        <fullName evidence="1">Uncharacterized protein</fullName>
    </submittedName>
</protein>
<organism evidence="1 2">
    <name type="scientific">Burkholderia thailandensis</name>
    <dbReference type="NCBI Taxonomy" id="57975"/>
    <lineage>
        <taxon>Bacteria</taxon>
        <taxon>Pseudomonadati</taxon>
        <taxon>Pseudomonadota</taxon>
        <taxon>Betaproteobacteria</taxon>
        <taxon>Burkholderiales</taxon>
        <taxon>Burkholderiaceae</taxon>
        <taxon>Burkholderia</taxon>
        <taxon>pseudomallei group</taxon>
    </lineage>
</organism>
<name>A0AAW9D277_BURTH</name>